<sequence>MTRDNFTYLCIQEGPQTHLVLAWSPSVHVRNFWMRSVRALERYVTVCDTKFFKLVKSVVKMPYYDDTNQYSRACN</sequence>
<dbReference type="AlphaFoldDB" id="A0A8T0P611"/>
<comment type="caution">
    <text evidence="1">The sequence shown here is derived from an EMBL/GenBank/DDBJ whole genome shotgun (WGS) entry which is preliminary data.</text>
</comment>
<proteinExistence type="predicted"/>
<keyword evidence="2" id="KW-1185">Reference proteome</keyword>
<dbReference type="Proteomes" id="UP000823388">
    <property type="component" value="Chromosome 8N"/>
</dbReference>
<dbReference type="EMBL" id="CM029052">
    <property type="protein sequence ID" value="KAG2557611.1"/>
    <property type="molecule type" value="Genomic_DNA"/>
</dbReference>
<accession>A0A8T0P611</accession>
<evidence type="ECO:0000313" key="1">
    <source>
        <dbReference type="EMBL" id="KAG2557611.1"/>
    </source>
</evidence>
<protein>
    <submittedName>
        <fullName evidence="1">Uncharacterized protein</fullName>
    </submittedName>
</protein>
<name>A0A8T0P611_PANVG</name>
<evidence type="ECO:0000313" key="2">
    <source>
        <dbReference type="Proteomes" id="UP000823388"/>
    </source>
</evidence>
<organism evidence="1 2">
    <name type="scientific">Panicum virgatum</name>
    <name type="common">Blackwell switchgrass</name>
    <dbReference type="NCBI Taxonomy" id="38727"/>
    <lineage>
        <taxon>Eukaryota</taxon>
        <taxon>Viridiplantae</taxon>
        <taxon>Streptophyta</taxon>
        <taxon>Embryophyta</taxon>
        <taxon>Tracheophyta</taxon>
        <taxon>Spermatophyta</taxon>
        <taxon>Magnoliopsida</taxon>
        <taxon>Liliopsida</taxon>
        <taxon>Poales</taxon>
        <taxon>Poaceae</taxon>
        <taxon>PACMAD clade</taxon>
        <taxon>Panicoideae</taxon>
        <taxon>Panicodae</taxon>
        <taxon>Paniceae</taxon>
        <taxon>Panicinae</taxon>
        <taxon>Panicum</taxon>
        <taxon>Panicum sect. Hiantes</taxon>
    </lineage>
</organism>
<gene>
    <name evidence="1" type="ORF">PVAP13_8NG220212</name>
</gene>
<reference evidence="1" key="1">
    <citation type="submission" date="2020-05" db="EMBL/GenBank/DDBJ databases">
        <title>WGS assembly of Panicum virgatum.</title>
        <authorList>
            <person name="Lovell J.T."/>
            <person name="Jenkins J."/>
            <person name="Shu S."/>
            <person name="Juenger T.E."/>
            <person name="Schmutz J."/>
        </authorList>
    </citation>
    <scope>NUCLEOTIDE SEQUENCE</scope>
    <source>
        <strain evidence="1">AP13</strain>
    </source>
</reference>